<organism evidence="3 4">
    <name type="scientific">Gossypium hirsutum</name>
    <name type="common">Upland cotton</name>
    <name type="synonym">Gossypium mexicanum</name>
    <dbReference type="NCBI Taxonomy" id="3635"/>
    <lineage>
        <taxon>Eukaryota</taxon>
        <taxon>Viridiplantae</taxon>
        <taxon>Streptophyta</taxon>
        <taxon>Embryophyta</taxon>
        <taxon>Tracheophyta</taxon>
        <taxon>Spermatophyta</taxon>
        <taxon>Magnoliopsida</taxon>
        <taxon>eudicotyledons</taxon>
        <taxon>Gunneridae</taxon>
        <taxon>Pentapetalae</taxon>
        <taxon>rosids</taxon>
        <taxon>malvids</taxon>
        <taxon>Malvales</taxon>
        <taxon>Malvaceae</taxon>
        <taxon>Malvoideae</taxon>
        <taxon>Gossypium</taxon>
    </lineage>
</organism>
<keyword evidence="3" id="KW-1185">Reference proteome</keyword>
<dbReference type="GO" id="GO:0008270">
    <property type="term" value="F:zinc ion binding"/>
    <property type="evidence" value="ECO:0007669"/>
    <property type="project" value="UniProtKB-KW"/>
</dbReference>
<dbReference type="GO" id="GO:0003676">
    <property type="term" value="F:nucleic acid binding"/>
    <property type="evidence" value="ECO:0007669"/>
    <property type="project" value="InterPro"/>
</dbReference>
<evidence type="ECO:0000313" key="3">
    <source>
        <dbReference type="Proteomes" id="UP000818029"/>
    </source>
</evidence>
<reference evidence="3" key="1">
    <citation type="journal article" date="2020" name="Nat. Genet.">
        <title>Genomic diversifications of five Gossypium allopolyploid species and their impact on cotton improvement.</title>
        <authorList>
            <person name="Chen Z.J."/>
            <person name="Sreedasyam A."/>
            <person name="Ando A."/>
            <person name="Song Q."/>
            <person name="De Santiago L.M."/>
            <person name="Hulse-Kemp A.M."/>
            <person name="Ding M."/>
            <person name="Ye W."/>
            <person name="Kirkbride R.C."/>
            <person name="Jenkins J."/>
            <person name="Plott C."/>
            <person name="Lovell J."/>
            <person name="Lin Y.M."/>
            <person name="Vaughn R."/>
            <person name="Liu B."/>
            <person name="Simpson S."/>
            <person name="Scheffler B.E."/>
            <person name="Wen L."/>
            <person name="Saski C.A."/>
            <person name="Grover C.E."/>
            <person name="Hu G."/>
            <person name="Conover J.L."/>
            <person name="Carlson J.W."/>
            <person name="Shu S."/>
            <person name="Boston L.B."/>
            <person name="Williams M."/>
            <person name="Peterson D.G."/>
            <person name="McGee K."/>
            <person name="Jones D.C."/>
            <person name="Wendel J.F."/>
            <person name="Stelly D.M."/>
            <person name="Grimwood J."/>
            <person name="Schmutz J."/>
        </authorList>
    </citation>
    <scope>NUCLEOTIDE SEQUENCE [LARGE SCALE GENOMIC DNA]</scope>
    <source>
        <strain evidence="3">cv. TM-1</strain>
    </source>
</reference>
<accession>A0A1U8NVR6</accession>
<feature type="domain" description="CCHC-type" evidence="2">
    <location>
        <begin position="254"/>
        <end position="267"/>
    </location>
</feature>
<dbReference type="RefSeq" id="XP_016743061.1">
    <property type="nucleotide sequence ID" value="XM_016887572.1"/>
</dbReference>
<keyword evidence="1" id="KW-0863">Zinc-finger</keyword>
<dbReference type="InterPro" id="IPR025558">
    <property type="entry name" value="DUF4283"/>
</dbReference>
<reference evidence="4" key="2">
    <citation type="submission" date="2025-08" db="UniProtKB">
        <authorList>
            <consortium name="RefSeq"/>
        </authorList>
    </citation>
    <scope>IDENTIFICATION</scope>
</reference>
<dbReference type="OMA" id="MAWIRFL"/>
<dbReference type="InterPro" id="IPR001878">
    <property type="entry name" value="Znf_CCHC"/>
</dbReference>
<dbReference type="OrthoDB" id="994333at2759"/>
<dbReference type="InterPro" id="IPR040256">
    <property type="entry name" value="At4g02000-like"/>
</dbReference>
<dbReference type="PANTHER" id="PTHR31286">
    <property type="entry name" value="GLYCINE-RICH CELL WALL STRUCTURAL PROTEIN 1.8-LIKE"/>
    <property type="match status" value="1"/>
</dbReference>
<dbReference type="KEGG" id="ghi:107952307"/>
<dbReference type="Proteomes" id="UP000818029">
    <property type="component" value="Chromosome A02"/>
</dbReference>
<name>A0A1U8NVR6_GOSHI</name>
<proteinExistence type="predicted"/>
<evidence type="ECO:0000259" key="2">
    <source>
        <dbReference type="PROSITE" id="PS50158"/>
    </source>
</evidence>
<evidence type="ECO:0000313" key="4">
    <source>
        <dbReference type="RefSeq" id="XP_016743061.1"/>
    </source>
</evidence>
<dbReference type="STRING" id="3635.A0A1U8NVR6"/>
<dbReference type="PaxDb" id="3635-A0A1U8NVR6"/>
<keyword evidence="1" id="KW-0862">Zinc</keyword>
<keyword evidence="1" id="KW-0479">Metal-binding</keyword>
<evidence type="ECO:0000256" key="1">
    <source>
        <dbReference type="PROSITE-ProRule" id="PRU00047"/>
    </source>
</evidence>
<dbReference type="PANTHER" id="PTHR31286:SF173">
    <property type="entry name" value="DUF4283 DOMAIN-CONTAINING PROTEIN"/>
    <property type="match status" value="1"/>
</dbReference>
<protein>
    <recommendedName>
        <fullName evidence="2">CCHC-type domain-containing protein</fullName>
    </recommendedName>
</protein>
<gene>
    <name evidence="4" type="primary">LOC107952307</name>
</gene>
<dbReference type="Pfam" id="PF14111">
    <property type="entry name" value="DUF4283"/>
    <property type="match status" value="1"/>
</dbReference>
<dbReference type="GeneID" id="107952307"/>
<sequence>MEQLIPKKVRFRDKEEDTSNDMMIDLSSDQPTPWRDKLFGHSSKDVFNGSEEKKVIDILEGDIQKTFVNGVPFITFSNRIHQILIQGMDNTMILKLLGCNIGFSVLQNKIHNMWKPSTRLHMMDIENGYFLVKFQNKLDCKKALFEGPWTIFGQYLTVQPWTLAFDPAQAFPSVVMAWIRFLGLPGYLYNCKIITEIGEMVGKLVKLDMNTDSRAKGRFTRMVVYVNLEKLLVSQILINGRSQKVEYESLSTICFHCGRYGHVDNLCTFRNSGPTVEKKVDSSETIPKNQNMVVEGSVKKDKNYKP</sequence>
<dbReference type="AlphaFoldDB" id="A0A1U8NVR6"/>
<dbReference type="PROSITE" id="PS50158">
    <property type="entry name" value="ZF_CCHC"/>
    <property type="match status" value="1"/>
</dbReference>